<dbReference type="AlphaFoldDB" id="A0A5N5IYF1"/>
<dbReference type="OrthoDB" id="646668at2"/>
<dbReference type="RefSeq" id="WP_151889339.1">
    <property type="nucleotide sequence ID" value="NZ_VNIK02000002.1"/>
</dbReference>
<name>A0A5N5IYF1_9FLAO</name>
<evidence type="ECO:0000313" key="2">
    <source>
        <dbReference type="EMBL" id="KAB5490642.1"/>
    </source>
</evidence>
<proteinExistence type="predicted"/>
<comment type="caution">
    <text evidence="2">The sequence shown here is derived from an EMBL/GenBank/DDBJ whole genome shotgun (WGS) entry which is preliminary data.</text>
</comment>
<protein>
    <recommendedName>
        <fullName evidence="4">Lipocalin-like domain-containing protein</fullName>
    </recommendedName>
</protein>
<organism evidence="2 3">
    <name type="scientific">Flagellimonas hadalis</name>
    <dbReference type="NCBI Taxonomy" id="2597517"/>
    <lineage>
        <taxon>Bacteria</taxon>
        <taxon>Pseudomonadati</taxon>
        <taxon>Bacteroidota</taxon>
        <taxon>Flavobacteriia</taxon>
        <taxon>Flavobacteriales</taxon>
        <taxon>Flavobacteriaceae</taxon>
        <taxon>Flagellimonas</taxon>
    </lineage>
</organism>
<accession>A0A5N5IYF1</accession>
<feature type="chain" id="PRO_5024463772" description="Lipocalin-like domain-containing protein" evidence="1">
    <location>
        <begin position="22"/>
        <end position="267"/>
    </location>
</feature>
<evidence type="ECO:0000313" key="3">
    <source>
        <dbReference type="Proteomes" id="UP000319204"/>
    </source>
</evidence>
<keyword evidence="3" id="KW-1185">Reference proteome</keyword>
<dbReference type="EMBL" id="VNIK02000002">
    <property type="protein sequence ID" value="KAB5490642.1"/>
    <property type="molecule type" value="Genomic_DNA"/>
</dbReference>
<feature type="signal peptide" evidence="1">
    <location>
        <begin position="1"/>
        <end position="21"/>
    </location>
</feature>
<dbReference type="Proteomes" id="UP000319204">
    <property type="component" value="Unassembled WGS sequence"/>
</dbReference>
<evidence type="ECO:0000256" key="1">
    <source>
        <dbReference type="SAM" id="SignalP"/>
    </source>
</evidence>
<keyword evidence="1" id="KW-0732">Signal</keyword>
<reference evidence="2" key="1">
    <citation type="submission" date="2019-10" db="EMBL/GenBank/DDBJ databases">
        <title>Muricauda hadale sp. nov., a piezophilic bacterium isolated from hadopelagic water of the Mariana Trench.</title>
        <authorList>
            <person name="Wei Y."/>
        </authorList>
    </citation>
    <scope>NUCLEOTIDE SEQUENCE [LARGE SCALE GENOMIC DNA]</scope>
    <source>
        <strain evidence="2">MT-229</strain>
    </source>
</reference>
<dbReference type="PROSITE" id="PS51257">
    <property type="entry name" value="PROKAR_LIPOPROTEIN"/>
    <property type="match status" value="1"/>
</dbReference>
<sequence length="267" mass="29320">MKKNRITIIMLASLYAAIALMSCEPIEDRSYLENNTDVAGVELVATQSTQGGNQIELHMTTPGVTGYWDYNLGRAYTDRVEFIYPIPGTATFTFTGTLGAEFFSKTIEVQIDQLDHSLDQDWYDLVGEETALGKTWVFDGGPDPDGGMWWYMSPNNDPASWQTAWWNAAGDCCPPVDAAGRMVFDLDGAANYTYYSGPSADPVEGNFVLSVIDQTLTVTGANILGAEAPRGNPNGVYTIISLTEDEMILYVPNNEGGTGWTWVFRPE</sequence>
<evidence type="ECO:0008006" key="4">
    <source>
        <dbReference type="Google" id="ProtNLM"/>
    </source>
</evidence>
<gene>
    <name evidence="2" type="ORF">FOT42_004225</name>
</gene>